<dbReference type="InterPro" id="IPR018540">
    <property type="entry name" value="Spo0E-like"/>
</dbReference>
<comment type="caution">
    <text evidence="1">The sequence shown here is derived from an EMBL/GenBank/DDBJ whole genome shotgun (WGS) entry which is preliminary data.</text>
</comment>
<sequence>MLNEEICKVREKLNQSILNEDNYERIYQISVELDELIARYYRRLLEEEYSKC</sequence>
<evidence type="ECO:0000313" key="1">
    <source>
        <dbReference type="EMBL" id="HIU51781.1"/>
    </source>
</evidence>
<dbReference type="EMBL" id="DVNH01000026">
    <property type="protein sequence ID" value="HIU51781.1"/>
    <property type="molecule type" value="Genomic_DNA"/>
</dbReference>
<proteinExistence type="predicted"/>
<protein>
    <submittedName>
        <fullName evidence="1">Aspartyl-phosphate phosphatase Spo0E family protein</fullName>
    </submittedName>
</protein>
<dbReference type="SUPFAM" id="SSF140500">
    <property type="entry name" value="BAS1536-like"/>
    <property type="match status" value="1"/>
</dbReference>
<dbReference type="GO" id="GO:0043937">
    <property type="term" value="P:regulation of sporulation"/>
    <property type="evidence" value="ECO:0007669"/>
    <property type="project" value="InterPro"/>
</dbReference>
<organism evidence="1 2">
    <name type="scientific">Candidatus Merdicola faecigallinarum</name>
    <dbReference type="NCBI Taxonomy" id="2840862"/>
    <lineage>
        <taxon>Bacteria</taxon>
        <taxon>Bacillati</taxon>
        <taxon>Bacillota</taxon>
        <taxon>Clostridia</taxon>
        <taxon>Candidatus Merdicola</taxon>
    </lineage>
</organism>
<dbReference type="InterPro" id="IPR037208">
    <property type="entry name" value="Spo0E-like_sf"/>
</dbReference>
<dbReference type="Pfam" id="PF09388">
    <property type="entry name" value="SpoOE-like"/>
    <property type="match status" value="1"/>
</dbReference>
<dbReference type="Proteomes" id="UP000824093">
    <property type="component" value="Unassembled WGS sequence"/>
</dbReference>
<reference evidence="1" key="1">
    <citation type="submission" date="2020-10" db="EMBL/GenBank/DDBJ databases">
        <authorList>
            <person name="Gilroy R."/>
        </authorList>
    </citation>
    <scope>NUCLEOTIDE SEQUENCE</scope>
    <source>
        <strain evidence="1">CHK195-15760</strain>
    </source>
</reference>
<dbReference type="InterPro" id="IPR036638">
    <property type="entry name" value="HLH_DNA-bd_sf"/>
</dbReference>
<gene>
    <name evidence="1" type="ORF">IAB70_04060</name>
</gene>
<reference evidence="1" key="2">
    <citation type="journal article" date="2021" name="PeerJ">
        <title>Extensive microbial diversity within the chicken gut microbiome revealed by metagenomics and culture.</title>
        <authorList>
            <person name="Gilroy R."/>
            <person name="Ravi A."/>
            <person name="Getino M."/>
            <person name="Pursley I."/>
            <person name="Horton D.L."/>
            <person name="Alikhan N.F."/>
            <person name="Baker D."/>
            <person name="Gharbi K."/>
            <person name="Hall N."/>
            <person name="Watson M."/>
            <person name="Adriaenssens E.M."/>
            <person name="Foster-Nyarko E."/>
            <person name="Jarju S."/>
            <person name="Secka A."/>
            <person name="Antonio M."/>
            <person name="Oren A."/>
            <person name="Chaudhuri R.R."/>
            <person name="La Ragione R."/>
            <person name="Hildebrand F."/>
            <person name="Pallen M.J."/>
        </authorList>
    </citation>
    <scope>NUCLEOTIDE SEQUENCE</scope>
    <source>
        <strain evidence="1">CHK195-15760</strain>
    </source>
</reference>
<dbReference type="AlphaFoldDB" id="A0A9D1M178"/>
<dbReference type="GO" id="GO:0046983">
    <property type="term" value="F:protein dimerization activity"/>
    <property type="evidence" value="ECO:0007669"/>
    <property type="project" value="InterPro"/>
</dbReference>
<dbReference type="Gene3D" id="4.10.280.10">
    <property type="entry name" value="Helix-loop-helix DNA-binding domain"/>
    <property type="match status" value="1"/>
</dbReference>
<evidence type="ECO:0000313" key="2">
    <source>
        <dbReference type="Proteomes" id="UP000824093"/>
    </source>
</evidence>
<accession>A0A9D1M178</accession>
<name>A0A9D1M178_9FIRM</name>